<dbReference type="PANTHER" id="PTHR10073">
    <property type="entry name" value="DNA MISMATCH REPAIR PROTEIN MLH, PMS, MUTL"/>
    <property type="match status" value="1"/>
</dbReference>
<feature type="domain" description="DNA mismatch repair protein S5" evidence="4">
    <location>
        <begin position="224"/>
        <end position="369"/>
    </location>
</feature>
<dbReference type="InterPro" id="IPR014790">
    <property type="entry name" value="MutL_C"/>
</dbReference>
<dbReference type="EMBL" id="OD566543">
    <property type="protein sequence ID" value="CAD7444203.1"/>
    <property type="molecule type" value="Genomic_DNA"/>
</dbReference>
<dbReference type="GO" id="GO:0005524">
    <property type="term" value="F:ATP binding"/>
    <property type="evidence" value="ECO:0007669"/>
    <property type="project" value="InterPro"/>
</dbReference>
<dbReference type="Gene3D" id="3.30.565.10">
    <property type="entry name" value="Histidine kinase-like ATPase, C-terminal domain"/>
    <property type="match status" value="1"/>
</dbReference>
<evidence type="ECO:0000313" key="5">
    <source>
        <dbReference type="EMBL" id="CAD7444203.1"/>
    </source>
</evidence>
<evidence type="ECO:0000259" key="4">
    <source>
        <dbReference type="SMART" id="SM01340"/>
    </source>
</evidence>
<dbReference type="AlphaFoldDB" id="A0A7R9I2G8"/>
<dbReference type="InterPro" id="IPR014762">
    <property type="entry name" value="DNA_mismatch_repair_CS"/>
</dbReference>
<dbReference type="SMART" id="SM00853">
    <property type="entry name" value="MutL_C"/>
    <property type="match status" value="1"/>
</dbReference>
<dbReference type="PANTHER" id="PTHR10073:SF47">
    <property type="entry name" value="DNA MISMATCH REPAIR PROTEIN MLH3"/>
    <property type="match status" value="1"/>
</dbReference>
<dbReference type="InterPro" id="IPR037198">
    <property type="entry name" value="MutL_C_sf"/>
</dbReference>
<dbReference type="Gene3D" id="3.30.1540.20">
    <property type="entry name" value="MutL, C-terminal domain, dimerisation subdomain"/>
    <property type="match status" value="1"/>
</dbReference>
<dbReference type="InterPro" id="IPR036890">
    <property type="entry name" value="HATPase_C_sf"/>
</dbReference>
<comment type="similarity">
    <text evidence="1">Belongs to the DNA mismatch repair MutL/HexB family.</text>
</comment>
<dbReference type="GO" id="GO:0016887">
    <property type="term" value="F:ATP hydrolysis activity"/>
    <property type="evidence" value="ECO:0007669"/>
    <property type="project" value="InterPro"/>
</dbReference>
<organism evidence="5">
    <name type="scientific">Timema bartmani</name>
    <dbReference type="NCBI Taxonomy" id="61472"/>
    <lineage>
        <taxon>Eukaryota</taxon>
        <taxon>Metazoa</taxon>
        <taxon>Ecdysozoa</taxon>
        <taxon>Arthropoda</taxon>
        <taxon>Hexapoda</taxon>
        <taxon>Insecta</taxon>
        <taxon>Pterygota</taxon>
        <taxon>Neoptera</taxon>
        <taxon>Polyneoptera</taxon>
        <taxon>Phasmatodea</taxon>
        <taxon>Timematodea</taxon>
        <taxon>Timematoidea</taxon>
        <taxon>Timematidae</taxon>
        <taxon>Timema</taxon>
    </lineage>
</organism>
<dbReference type="GO" id="GO:0030983">
    <property type="term" value="F:mismatched DNA binding"/>
    <property type="evidence" value="ECO:0007669"/>
    <property type="project" value="InterPro"/>
</dbReference>
<protein>
    <submittedName>
        <fullName evidence="5">Uncharacterized protein</fullName>
    </submittedName>
</protein>
<dbReference type="InterPro" id="IPR013507">
    <property type="entry name" value="DNA_mismatch_S5_2-like"/>
</dbReference>
<dbReference type="InterPro" id="IPR038973">
    <property type="entry name" value="MutL/Mlh/Pms-like"/>
</dbReference>
<feature type="domain" description="MutL C-terminal dimerisation" evidence="3">
    <location>
        <begin position="870"/>
        <end position="1039"/>
    </location>
</feature>
<dbReference type="SUPFAM" id="SSF118116">
    <property type="entry name" value="DNA mismatch repair protein MutL"/>
    <property type="match status" value="1"/>
</dbReference>
<reference evidence="5" key="1">
    <citation type="submission" date="2020-11" db="EMBL/GenBank/DDBJ databases">
        <authorList>
            <person name="Tran Van P."/>
        </authorList>
    </citation>
    <scope>NUCLEOTIDE SEQUENCE</scope>
</reference>
<keyword evidence="2" id="KW-0227">DNA damage</keyword>
<dbReference type="Pfam" id="PF08676">
    <property type="entry name" value="MutL_C"/>
    <property type="match status" value="1"/>
</dbReference>
<dbReference type="GO" id="GO:0140664">
    <property type="term" value="F:ATP-dependent DNA damage sensor activity"/>
    <property type="evidence" value="ECO:0007669"/>
    <property type="project" value="InterPro"/>
</dbReference>
<dbReference type="GO" id="GO:0006298">
    <property type="term" value="P:mismatch repair"/>
    <property type="evidence" value="ECO:0007669"/>
    <property type="project" value="InterPro"/>
</dbReference>
<dbReference type="SUPFAM" id="SSF55874">
    <property type="entry name" value="ATPase domain of HSP90 chaperone/DNA topoisomerase II/histidine kinase"/>
    <property type="match status" value="1"/>
</dbReference>
<dbReference type="InterPro" id="IPR042120">
    <property type="entry name" value="MutL_C_dimsub"/>
</dbReference>
<evidence type="ECO:0000259" key="3">
    <source>
        <dbReference type="SMART" id="SM00853"/>
    </source>
</evidence>
<dbReference type="Pfam" id="PF01119">
    <property type="entry name" value="DNA_mis_repair"/>
    <property type="match status" value="1"/>
</dbReference>
<dbReference type="Gene3D" id="3.30.230.10">
    <property type="match status" value="1"/>
</dbReference>
<name>A0A7R9I2G8_9NEOP</name>
<gene>
    <name evidence="5" type="ORF">TBIB3V08_LOCUS6586</name>
</gene>
<sequence>MNTGPQKLLEHRIRLLRALYPICLGPKFAISFHIPTAISYKVLNAIDAGATSIAVRVDLRYFKFQVVDNGHGMDLENIDRVGSRYMTSKCHTLQDLYSHLDFFGFRGEALASLRELSGILALESRPSGDEQTYCKVFTHGKSHRAGQANTKRPSVGTTVTVTDFMYNMPVRRKRIKEAVDLEEIKSQLECIALMHPQVSISLRNDVKYNIIMQTHRTTDTLKVFSNLFGDTISKSLVPVLFELDRFKVSGYIGKISHPQKNLQFIYVNKRLILKSKLHKLVNALLAKSFILRANGPWKNVPISKKLDSRFFIACSPPEKRNKYGVYVLNVECSYCDYDIALDPRKTLVEFKDWDSILKCTEEAVRSFLEKESLVFSGDLDSDYQSSPSRDVGRFCDESLICEMDQLSKECALALPDHTSKLIDTNTFVDSPRKSVGVDALNGAGMVHGLPARRKAFVKEKILASSLPKSPNIFNTGLNIDNQASKLNLFESTLVSEADKCSENPLPSLTFSESILSSKGLKRKCDKSDIKSKEHFVKPAIPQKKHKCSMNKINSVSSRASSVSADSEDPLFSCKHYLTKSKPKDDLISLPKLTKGRKRNNEISHDNNLPYKKICVDDVTLTLPSGTNNSPCLSAKQTDVLSLSVTSQELIHALDDAMQSMSNCGVLANCIPFNTMADSVAVNAMEAMPEPQVARLIDLESCKGSEDSSNVNQWMKATDSEGGVFYVHKRSGITSFDAPVPTQDQVSFSMINRCSFLPKGMSPILKTSSCKPIKNDASLMPTSCQMMKDVISRSNSLQDELAVIKWRDLLEVQDSGCKPYVTQLLDDAENRMKYCEQPVPNAKIIDKCAINIYNVMFPYAFTREMFSSIKVLGQMDRKFIVTLASVAGSKKPHVIVLFDQHAVHERIRLEKLMKDYQIDGCNTHFRSTEITPPLPLSLSSKEVRILSSFEEEFGRLGLYYQLTNETQIYVTKIPTCLKARESREASRGNTVVKSLLEALIREQVEVLLDTRGVGTRVPSVLQNIISSEACRGAVKFGHELSVEESRVLLKYLGQCELPFQCAHGRPALAPIADLAIIDRDTAPVTSKPRLGRLKHLIKI</sequence>
<evidence type="ECO:0000256" key="1">
    <source>
        <dbReference type="ARBA" id="ARBA00006082"/>
    </source>
</evidence>
<dbReference type="Pfam" id="PF13589">
    <property type="entry name" value="HATPase_c_3"/>
    <property type="match status" value="1"/>
</dbReference>
<dbReference type="PROSITE" id="PS00058">
    <property type="entry name" value="DNA_MISMATCH_REPAIR_1"/>
    <property type="match status" value="1"/>
</dbReference>
<dbReference type="GO" id="GO:0032300">
    <property type="term" value="C:mismatch repair complex"/>
    <property type="evidence" value="ECO:0007669"/>
    <property type="project" value="InterPro"/>
</dbReference>
<dbReference type="InterPro" id="IPR014721">
    <property type="entry name" value="Ribsml_uS5_D2-typ_fold_subgr"/>
</dbReference>
<dbReference type="SUPFAM" id="SSF54211">
    <property type="entry name" value="Ribosomal protein S5 domain 2-like"/>
    <property type="match status" value="1"/>
</dbReference>
<proteinExistence type="inferred from homology"/>
<dbReference type="InterPro" id="IPR020568">
    <property type="entry name" value="Ribosomal_Su5_D2-typ_SF"/>
</dbReference>
<evidence type="ECO:0000256" key="2">
    <source>
        <dbReference type="ARBA" id="ARBA00022763"/>
    </source>
</evidence>
<dbReference type="Gene3D" id="3.30.1370.100">
    <property type="entry name" value="MutL, C-terminal domain, regulatory subdomain"/>
    <property type="match status" value="1"/>
</dbReference>
<dbReference type="SMART" id="SM01340">
    <property type="entry name" value="DNA_mis_repair"/>
    <property type="match status" value="1"/>
</dbReference>
<accession>A0A7R9I2G8</accession>
<dbReference type="InterPro" id="IPR042121">
    <property type="entry name" value="MutL_C_regsub"/>
</dbReference>